<sequence>MFSASPLTFSDQGESEANVATTMQAAAAAAATPLHRRPQSSSSSSASSTSYRMVKPNDVDKHIVNADKTDGVLRVPVLERYLNTNVMVSVTTVPPSAVRMWKAYFSQTVSIQCQELSGTIRVMTKAASFSSPTETDATAATSTAVKAGTMKSQPIRGGYVKVYAKLKGGLKDTVFWKDGYTDLVGRFDYVKVSARNAGRGGRLADIEQFVVFVDGGKEGCMVKTLPVPPI</sequence>
<protein>
    <submittedName>
        <fullName evidence="2">Uncharacterized protein</fullName>
    </submittedName>
</protein>
<proteinExistence type="predicted"/>
<accession>A0A9P6R3H9</accession>
<name>A0A9P6R3H9_9FUNG</name>
<organism evidence="2 3">
    <name type="scientific">Dissophora globulifera</name>
    <dbReference type="NCBI Taxonomy" id="979702"/>
    <lineage>
        <taxon>Eukaryota</taxon>
        <taxon>Fungi</taxon>
        <taxon>Fungi incertae sedis</taxon>
        <taxon>Mucoromycota</taxon>
        <taxon>Mortierellomycotina</taxon>
        <taxon>Mortierellomycetes</taxon>
        <taxon>Mortierellales</taxon>
        <taxon>Mortierellaceae</taxon>
        <taxon>Dissophora</taxon>
    </lineage>
</organism>
<keyword evidence="3" id="KW-1185">Reference proteome</keyword>
<dbReference type="OrthoDB" id="17798at2759"/>
<evidence type="ECO:0000256" key="1">
    <source>
        <dbReference type="SAM" id="MobiDB-lite"/>
    </source>
</evidence>
<dbReference type="Proteomes" id="UP000738325">
    <property type="component" value="Unassembled WGS sequence"/>
</dbReference>
<dbReference type="AlphaFoldDB" id="A0A9P6R3H9"/>
<evidence type="ECO:0000313" key="3">
    <source>
        <dbReference type="Proteomes" id="UP000738325"/>
    </source>
</evidence>
<reference evidence="2" key="1">
    <citation type="journal article" date="2020" name="Fungal Divers.">
        <title>Resolving the Mortierellaceae phylogeny through synthesis of multi-gene phylogenetics and phylogenomics.</title>
        <authorList>
            <person name="Vandepol N."/>
            <person name="Liber J."/>
            <person name="Desiro A."/>
            <person name="Na H."/>
            <person name="Kennedy M."/>
            <person name="Barry K."/>
            <person name="Grigoriev I.V."/>
            <person name="Miller A.N."/>
            <person name="O'Donnell K."/>
            <person name="Stajich J.E."/>
            <person name="Bonito G."/>
        </authorList>
    </citation>
    <scope>NUCLEOTIDE SEQUENCE</scope>
    <source>
        <strain evidence="2">REB-010B</strain>
    </source>
</reference>
<evidence type="ECO:0000313" key="2">
    <source>
        <dbReference type="EMBL" id="KAG0310350.1"/>
    </source>
</evidence>
<dbReference type="EMBL" id="JAAAIP010001084">
    <property type="protein sequence ID" value="KAG0310350.1"/>
    <property type="molecule type" value="Genomic_DNA"/>
</dbReference>
<feature type="compositionally biased region" description="Low complexity" evidence="1">
    <location>
        <begin position="40"/>
        <end position="50"/>
    </location>
</feature>
<feature type="region of interest" description="Disordered" evidence="1">
    <location>
        <begin position="28"/>
        <end position="54"/>
    </location>
</feature>
<gene>
    <name evidence="2" type="ORF">BGZ99_000437</name>
</gene>
<comment type="caution">
    <text evidence="2">The sequence shown here is derived from an EMBL/GenBank/DDBJ whole genome shotgun (WGS) entry which is preliminary data.</text>
</comment>